<evidence type="ECO:0000313" key="1">
    <source>
        <dbReference type="EMBL" id="BAC57841.1"/>
    </source>
</evidence>
<dbReference type="AlphaFoldDB" id="Q84YQ3"/>
<name>Q84YQ3_ORYSJ</name>
<accession>Q84YQ3</accession>
<proteinExistence type="predicted"/>
<reference evidence="2" key="2">
    <citation type="journal article" date="2008" name="Nucleic Acids Res.">
        <title>The rice annotation project database (RAP-DB): 2008 update.</title>
        <authorList>
            <consortium name="The rice annotation project (RAP)"/>
        </authorList>
    </citation>
    <scope>GENOME REANNOTATION</scope>
    <source>
        <strain evidence="2">cv. Nipponbare</strain>
    </source>
</reference>
<dbReference type="EMBL" id="AP005642">
    <property type="protein sequence ID" value="BAC57841.1"/>
    <property type="molecule type" value="Genomic_DNA"/>
</dbReference>
<dbReference type="Proteomes" id="UP000000763">
    <property type="component" value="Chromosome 7"/>
</dbReference>
<reference evidence="2" key="1">
    <citation type="journal article" date="2005" name="Nature">
        <title>The map-based sequence of the rice genome.</title>
        <authorList>
            <consortium name="International rice genome sequencing project (IRGSP)"/>
            <person name="Matsumoto T."/>
            <person name="Wu J."/>
            <person name="Kanamori H."/>
            <person name="Katayose Y."/>
            <person name="Fujisawa M."/>
            <person name="Namiki N."/>
            <person name="Mizuno H."/>
            <person name="Yamamoto K."/>
            <person name="Antonio B.A."/>
            <person name="Baba T."/>
            <person name="Sakata K."/>
            <person name="Nagamura Y."/>
            <person name="Aoki H."/>
            <person name="Arikawa K."/>
            <person name="Arita K."/>
            <person name="Bito T."/>
            <person name="Chiden Y."/>
            <person name="Fujitsuka N."/>
            <person name="Fukunaka R."/>
            <person name="Hamada M."/>
            <person name="Harada C."/>
            <person name="Hayashi A."/>
            <person name="Hijishita S."/>
            <person name="Honda M."/>
            <person name="Hosokawa S."/>
            <person name="Ichikawa Y."/>
            <person name="Idonuma A."/>
            <person name="Iijima M."/>
            <person name="Ikeda M."/>
            <person name="Ikeno M."/>
            <person name="Ito K."/>
            <person name="Ito S."/>
            <person name="Ito T."/>
            <person name="Ito Y."/>
            <person name="Ito Y."/>
            <person name="Iwabuchi A."/>
            <person name="Kamiya K."/>
            <person name="Karasawa W."/>
            <person name="Kurita K."/>
            <person name="Katagiri S."/>
            <person name="Kikuta A."/>
            <person name="Kobayashi H."/>
            <person name="Kobayashi N."/>
            <person name="Machita K."/>
            <person name="Maehara T."/>
            <person name="Masukawa M."/>
            <person name="Mizubayashi T."/>
            <person name="Mukai Y."/>
            <person name="Nagasaki H."/>
            <person name="Nagata Y."/>
            <person name="Naito S."/>
            <person name="Nakashima M."/>
            <person name="Nakama Y."/>
            <person name="Nakamichi Y."/>
            <person name="Nakamura M."/>
            <person name="Meguro A."/>
            <person name="Negishi M."/>
            <person name="Ohta I."/>
            <person name="Ohta T."/>
            <person name="Okamoto M."/>
            <person name="Ono N."/>
            <person name="Saji S."/>
            <person name="Sakaguchi M."/>
            <person name="Sakai K."/>
            <person name="Shibata M."/>
            <person name="Shimokawa T."/>
            <person name="Song J."/>
            <person name="Takazaki Y."/>
            <person name="Terasawa K."/>
            <person name="Tsugane M."/>
            <person name="Tsuji K."/>
            <person name="Ueda S."/>
            <person name="Waki K."/>
            <person name="Yamagata H."/>
            <person name="Yamamoto M."/>
            <person name="Yamamoto S."/>
            <person name="Yamane H."/>
            <person name="Yoshiki S."/>
            <person name="Yoshihara R."/>
            <person name="Yukawa K."/>
            <person name="Zhong H."/>
            <person name="Yano M."/>
            <person name="Yuan Q."/>
            <person name="Ouyang S."/>
            <person name="Liu J."/>
            <person name="Jones K.M."/>
            <person name="Gansberger K."/>
            <person name="Moffat K."/>
            <person name="Hill J."/>
            <person name="Bera J."/>
            <person name="Fadrosh D."/>
            <person name="Jin S."/>
            <person name="Johri S."/>
            <person name="Kim M."/>
            <person name="Overton L."/>
            <person name="Reardon M."/>
            <person name="Tsitrin T."/>
            <person name="Vuong H."/>
            <person name="Weaver B."/>
            <person name="Ciecko A."/>
            <person name="Tallon L."/>
            <person name="Jackson J."/>
            <person name="Pai G."/>
            <person name="Aken S.V."/>
            <person name="Utterback T."/>
            <person name="Reidmuller S."/>
            <person name="Feldblyum T."/>
            <person name="Hsiao J."/>
            <person name="Zismann V."/>
            <person name="Iobst S."/>
            <person name="de Vazeille A.R."/>
            <person name="Buell C.R."/>
            <person name="Ying K."/>
            <person name="Li Y."/>
            <person name="Lu T."/>
            <person name="Huang Y."/>
            <person name="Zhao Q."/>
            <person name="Feng Q."/>
            <person name="Zhang L."/>
            <person name="Zhu J."/>
            <person name="Weng Q."/>
            <person name="Mu J."/>
            <person name="Lu Y."/>
            <person name="Fan D."/>
            <person name="Liu Y."/>
            <person name="Guan J."/>
            <person name="Zhang Y."/>
            <person name="Yu S."/>
            <person name="Liu X."/>
            <person name="Zhang Y."/>
            <person name="Hong G."/>
            <person name="Han B."/>
            <person name="Choisne N."/>
            <person name="Demange N."/>
            <person name="Orjeda G."/>
            <person name="Samain S."/>
            <person name="Cattolico L."/>
            <person name="Pelletier E."/>
            <person name="Couloux A."/>
            <person name="Segurens B."/>
            <person name="Wincker P."/>
            <person name="D'Hont A."/>
            <person name="Scarpelli C."/>
            <person name="Weissenbach J."/>
            <person name="Salanoubat M."/>
            <person name="Quetier F."/>
            <person name="Yu Y."/>
            <person name="Kim H.R."/>
            <person name="Rambo T."/>
            <person name="Currie J."/>
            <person name="Collura K."/>
            <person name="Luo M."/>
            <person name="Yang T."/>
            <person name="Ammiraju J.S.S."/>
            <person name="Engler F."/>
            <person name="Soderlund C."/>
            <person name="Wing R.A."/>
            <person name="Palmer L.E."/>
            <person name="de la Bastide M."/>
            <person name="Spiegel L."/>
            <person name="Nascimento L."/>
            <person name="Zutavern T."/>
            <person name="O'Shaughnessy A."/>
            <person name="Dike S."/>
            <person name="Dedhia N."/>
            <person name="Preston R."/>
            <person name="Balija V."/>
            <person name="McCombie W.R."/>
            <person name="Chow T."/>
            <person name="Chen H."/>
            <person name="Chung M."/>
            <person name="Chen C."/>
            <person name="Shaw J."/>
            <person name="Wu H."/>
            <person name="Hsiao K."/>
            <person name="Chao Y."/>
            <person name="Chu M."/>
            <person name="Cheng C."/>
            <person name="Hour A."/>
            <person name="Lee P."/>
            <person name="Lin S."/>
            <person name="Lin Y."/>
            <person name="Liou J."/>
            <person name="Liu S."/>
            <person name="Hsing Y."/>
            <person name="Raghuvanshi S."/>
            <person name="Mohanty A."/>
            <person name="Bharti A.K."/>
            <person name="Gaur A."/>
            <person name="Gupta V."/>
            <person name="Kumar D."/>
            <person name="Ravi V."/>
            <person name="Vij S."/>
            <person name="Kapur A."/>
            <person name="Khurana P."/>
            <person name="Khurana P."/>
            <person name="Khurana J.P."/>
            <person name="Tyagi A.K."/>
            <person name="Gaikwad K."/>
            <person name="Singh A."/>
            <person name="Dalal V."/>
            <person name="Srivastava S."/>
            <person name="Dixit A."/>
            <person name="Pal A.K."/>
            <person name="Ghazi I.A."/>
            <person name="Yadav M."/>
            <person name="Pandit A."/>
            <person name="Bhargava A."/>
            <person name="Sureshbabu K."/>
            <person name="Batra K."/>
            <person name="Sharma T.R."/>
            <person name="Mohapatra T."/>
            <person name="Singh N.K."/>
            <person name="Messing J."/>
            <person name="Nelson A.B."/>
            <person name="Fuks G."/>
            <person name="Kavchok S."/>
            <person name="Keizer G."/>
            <person name="Linton E."/>
            <person name="Llaca V."/>
            <person name="Song R."/>
            <person name="Tanyolac B."/>
            <person name="Young S."/>
            <person name="Ho-Il K."/>
            <person name="Hahn J.H."/>
            <person name="Sangsakoo G."/>
            <person name="Vanavichit A."/>
            <person name="de Mattos Luiz.A.T."/>
            <person name="Zimmer P.D."/>
            <person name="Malone G."/>
            <person name="Dellagostin O."/>
            <person name="de Oliveira A.C."/>
            <person name="Bevan M."/>
            <person name="Bancroft I."/>
            <person name="Minx P."/>
            <person name="Cordum H."/>
            <person name="Wilson R."/>
            <person name="Cheng Z."/>
            <person name="Jin W."/>
            <person name="Jiang J."/>
            <person name="Leong S.A."/>
            <person name="Iwama H."/>
            <person name="Gojobori T."/>
            <person name="Itoh T."/>
            <person name="Niimura Y."/>
            <person name="Fujii Y."/>
            <person name="Habara T."/>
            <person name="Sakai H."/>
            <person name="Sato Y."/>
            <person name="Wilson G."/>
            <person name="Kumar K."/>
            <person name="McCouch S."/>
            <person name="Juretic N."/>
            <person name="Hoen D."/>
            <person name="Wright S."/>
            <person name="Bruskiewich R."/>
            <person name="Bureau T."/>
            <person name="Miyao A."/>
            <person name="Hirochika H."/>
            <person name="Nishikawa T."/>
            <person name="Kadowaki K."/>
            <person name="Sugiura M."/>
            <person name="Burr B."/>
            <person name="Sasaki T."/>
        </authorList>
    </citation>
    <scope>NUCLEOTIDE SEQUENCE [LARGE SCALE GENOMIC DNA]</scope>
    <source>
        <strain evidence="2">cv. Nipponbare</strain>
    </source>
</reference>
<gene>
    <name evidence="1" type="primary">OSJNBa0040K22.105</name>
</gene>
<organism evidence="1 2">
    <name type="scientific">Oryza sativa subsp. japonica</name>
    <name type="common">Rice</name>
    <dbReference type="NCBI Taxonomy" id="39947"/>
    <lineage>
        <taxon>Eukaryota</taxon>
        <taxon>Viridiplantae</taxon>
        <taxon>Streptophyta</taxon>
        <taxon>Embryophyta</taxon>
        <taxon>Tracheophyta</taxon>
        <taxon>Spermatophyta</taxon>
        <taxon>Magnoliopsida</taxon>
        <taxon>Liliopsida</taxon>
        <taxon>Poales</taxon>
        <taxon>Poaceae</taxon>
        <taxon>BOP clade</taxon>
        <taxon>Oryzoideae</taxon>
        <taxon>Oryzeae</taxon>
        <taxon>Oryzinae</taxon>
        <taxon>Oryza</taxon>
        <taxon>Oryza sativa</taxon>
    </lineage>
</organism>
<protein>
    <submittedName>
        <fullName evidence="1">Uncharacterized protein</fullName>
    </submittedName>
</protein>
<sequence>MRLHMQRRRGGCEERWWLMEKERWWRCVERQLVVTGGLRSLLSTKFSTEFVAFFSLSIADVWAAVIVKK</sequence>
<evidence type="ECO:0000313" key="2">
    <source>
        <dbReference type="Proteomes" id="UP000000763"/>
    </source>
</evidence>